<name>A0A5M9JRG8_MONFR</name>
<keyword evidence="2" id="KW-1185">Reference proteome</keyword>
<organism evidence="1 2">
    <name type="scientific">Monilinia fructicola</name>
    <name type="common">Brown rot fungus</name>
    <name type="synonym">Ciboria fructicola</name>
    <dbReference type="NCBI Taxonomy" id="38448"/>
    <lineage>
        <taxon>Eukaryota</taxon>
        <taxon>Fungi</taxon>
        <taxon>Dikarya</taxon>
        <taxon>Ascomycota</taxon>
        <taxon>Pezizomycotina</taxon>
        <taxon>Leotiomycetes</taxon>
        <taxon>Helotiales</taxon>
        <taxon>Sclerotiniaceae</taxon>
        <taxon>Monilinia</taxon>
    </lineage>
</organism>
<evidence type="ECO:0000313" key="1">
    <source>
        <dbReference type="EMBL" id="KAA8570382.1"/>
    </source>
</evidence>
<accession>A0A5M9JRG8</accession>
<protein>
    <submittedName>
        <fullName evidence="1">Uncharacterized protein</fullName>
    </submittedName>
</protein>
<gene>
    <name evidence="1" type="ORF">EYC84_002674</name>
</gene>
<dbReference type="AlphaFoldDB" id="A0A5M9JRG8"/>
<dbReference type="Proteomes" id="UP000322873">
    <property type="component" value="Unassembled WGS sequence"/>
</dbReference>
<dbReference type="EMBL" id="VICG01000007">
    <property type="protein sequence ID" value="KAA8570382.1"/>
    <property type="molecule type" value="Genomic_DNA"/>
</dbReference>
<proteinExistence type="predicted"/>
<evidence type="ECO:0000313" key="2">
    <source>
        <dbReference type="Proteomes" id="UP000322873"/>
    </source>
</evidence>
<reference evidence="1 2" key="1">
    <citation type="submission" date="2019-06" db="EMBL/GenBank/DDBJ databases">
        <title>Genome Sequence of the Brown Rot Fungal Pathogen Monilinia fructicola.</title>
        <authorList>
            <person name="De Miccolis Angelini R.M."/>
            <person name="Landi L."/>
            <person name="Abate D."/>
            <person name="Pollastro S."/>
            <person name="Romanazzi G."/>
            <person name="Faretra F."/>
        </authorList>
    </citation>
    <scope>NUCLEOTIDE SEQUENCE [LARGE SCALE GENOMIC DNA]</scope>
    <source>
        <strain evidence="1 2">Mfrc123</strain>
    </source>
</reference>
<comment type="caution">
    <text evidence="1">The sequence shown here is derived from an EMBL/GenBank/DDBJ whole genome shotgun (WGS) entry which is preliminary data.</text>
</comment>
<sequence length="226" mass="24861">MRACPFHLPTMKPINSNETSERIHMHISDSSIRYHDLILISPYYPNPMTNIPSQTACAKTRAPSIRIQPSLPVREGFKNQTPTFPLDQSPFGYLAAFIKDKSYELEISQAPLRSPQTPQKATSPALIYSPSLHISALHFQEPVTCSGRRTLAHTVQVSERGGFSREQIGQVDGVEGAADVEAFGLDCLAVDVDGTGGEGSNSFLIIDVVFRSVFIFLVTVDLNRLS</sequence>